<dbReference type="PROSITE" id="PS50966">
    <property type="entry name" value="ZF_SWIM"/>
    <property type="match status" value="1"/>
</dbReference>
<proteinExistence type="predicted"/>
<protein>
    <recommendedName>
        <fullName evidence="3">SWIM-type domain-containing protein</fullName>
    </recommendedName>
</protein>
<organism evidence="4 5">
    <name type="scientific">Kineosporia succinea</name>
    <dbReference type="NCBI Taxonomy" id="84632"/>
    <lineage>
        <taxon>Bacteria</taxon>
        <taxon>Bacillati</taxon>
        <taxon>Actinomycetota</taxon>
        <taxon>Actinomycetes</taxon>
        <taxon>Kineosporiales</taxon>
        <taxon>Kineosporiaceae</taxon>
        <taxon>Kineosporia</taxon>
    </lineage>
</organism>
<keyword evidence="2" id="KW-0472">Membrane</keyword>
<dbReference type="EMBL" id="JAUSQZ010000001">
    <property type="protein sequence ID" value="MDP9827843.1"/>
    <property type="molecule type" value="Genomic_DNA"/>
</dbReference>
<reference evidence="4 5" key="1">
    <citation type="submission" date="2023-07" db="EMBL/GenBank/DDBJ databases">
        <title>Sequencing the genomes of 1000 actinobacteria strains.</title>
        <authorList>
            <person name="Klenk H.-P."/>
        </authorList>
    </citation>
    <scope>NUCLEOTIDE SEQUENCE [LARGE SCALE GENOMIC DNA]</scope>
    <source>
        <strain evidence="4 5">DSM 44388</strain>
    </source>
</reference>
<feature type="transmembrane region" description="Helical" evidence="2">
    <location>
        <begin position="40"/>
        <end position="59"/>
    </location>
</feature>
<accession>A0ABT9P576</accession>
<keyword evidence="5" id="KW-1185">Reference proteome</keyword>
<feature type="domain" description="SWIM-type" evidence="3">
    <location>
        <begin position="404"/>
        <end position="438"/>
    </location>
</feature>
<gene>
    <name evidence="4" type="ORF">J2S57_003592</name>
</gene>
<comment type="caution">
    <text evidence="4">The sequence shown here is derived from an EMBL/GenBank/DDBJ whole genome shotgun (WGS) entry which is preliminary data.</text>
</comment>
<evidence type="ECO:0000313" key="4">
    <source>
        <dbReference type="EMBL" id="MDP9827843.1"/>
    </source>
</evidence>
<keyword evidence="2" id="KW-0812">Transmembrane</keyword>
<evidence type="ECO:0000256" key="1">
    <source>
        <dbReference type="PROSITE-ProRule" id="PRU00325"/>
    </source>
</evidence>
<name>A0ABT9P576_9ACTN</name>
<keyword evidence="2" id="KW-1133">Transmembrane helix</keyword>
<sequence length="458" mass="47685">MQALATYSYRAPSELTGSSGLRLQTSGGPAANPRFFSGDVAAPGAAAAGLLVVSAVAAADFRRAPMRMLLDPVVTAEENKLRFEAFSGCTGVHVRLDLLPEALDGDGFLRHGTTNIDINAPLRKALTRVRDGRLHLDVGPDDVTVTTGTERVVERKVPLPGSWLRGFTETQVISSGFDVRAEVDRASASAFLARLPHGATRDTLWVVPAGRGLRLTARPVAGAVGLGGAHRLQLLTPFLRHAKTLRLYGAAPGSGQSQATGSWELSGPGMRLTLTLSPQATRGFAGEGAGLVHLAGAQAEADSDLVSTLLAWDTAIDVADLAASTGLPAERVRAALTVLATAGRVGYDVAEAAYFHRSLPQGPGVEQLNPRLRRARKLLADGMVRVTAAGTEVVGSEGRTHLVRTVGSASVCTCTWFQEHAGDRGPCAHVLAASLVPAPPGSAPQIPVAEVSVPEVTA</sequence>
<dbReference type="Pfam" id="PF04434">
    <property type="entry name" value="SWIM"/>
    <property type="match status" value="1"/>
</dbReference>
<keyword evidence="1" id="KW-0863">Zinc-finger</keyword>
<keyword evidence="1" id="KW-0862">Zinc</keyword>
<keyword evidence="1" id="KW-0479">Metal-binding</keyword>
<evidence type="ECO:0000313" key="5">
    <source>
        <dbReference type="Proteomes" id="UP001235712"/>
    </source>
</evidence>
<evidence type="ECO:0000256" key="2">
    <source>
        <dbReference type="SAM" id="Phobius"/>
    </source>
</evidence>
<dbReference type="InterPro" id="IPR007527">
    <property type="entry name" value="Znf_SWIM"/>
</dbReference>
<evidence type="ECO:0000259" key="3">
    <source>
        <dbReference type="PROSITE" id="PS50966"/>
    </source>
</evidence>
<dbReference type="Proteomes" id="UP001235712">
    <property type="component" value="Unassembled WGS sequence"/>
</dbReference>
<dbReference type="RefSeq" id="WP_307244408.1">
    <property type="nucleotide sequence ID" value="NZ_JAUSQZ010000001.1"/>
</dbReference>